<evidence type="ECO:0000256" key="7">
    <source>
        <dbReference type="ARBA" id="ARBA00023157"/>
    </source>
</evidence>
<evidence type="ECO:0000256" key="1">
    <source>
        <dbReference type="ARBA" id="ARBA00004302"/>
    </source>
</evidence>
<evidence type="ECO:0000313" key="14">
    <source>
        <dbReference type="Ensembl" id="ENSORLP00020022025.1"/>
    </source>
</evidence>
<evidence type="ECO:0000256" key="10">
    <source>
        <dbReference type="PROSITE-ProRule" id="PRU00460"/>
    </source>
</evidence>
<dbReference type="Ensembl" id="ENSORLT00020013116.1">
    <property type="protein sequence ID" value="ENSORLP00020022025.1"/>
    <property type="gene ID" value="ENSORLG00020002314.1"/>
</dbReference>
<keyword evidence="6" id="KW-0084">Basement membrane</keyword>
<dbReference type="FunFam" id="2.60.120.260:FF:000022">
    <property type="entry name" value="Laminin subunit alpha 5"/>
    <property type="match status" value="1"/>
</dbReference>
<reference evidence="14" key="3">
    <citation type="submission" date="2025-08" db="UniProtKB">
        <authorList>
            <consortium name="Ensembl"/>
        </authorList>
    </citation>
    <scope>IDENTIFICATION</scope>
    <source>
        <strain evidence="14">HNI</strain>
    </source>
</reference>
<dbReference type="AlphaFoldDB" id="A0A3P9LMT4"/>
<dbReference type="PROSITE" id="PS50027">
    <property type="entry name" value="EGF_LAM_2"/>
    <property type="match status" value="2"/>
</dbReference>
<dbReference type="PROSITE" id="PS01248">
    <property type="entry name" value="EGF_LAM_1"/>
    <property type="match status" value="2"/>
</dbReference>
<dbReference type="Gene3D" id="2.10.25.10">
    <property type="entry name" value="Laminin"/>
    <property type="match status" value="3"/>
</dbReference>
<dbReference type="Pfam" id="PF00053">
    <property type="entry name" value="EGF_laminin"/>
    <property type="match status" value="3"/>
</dbReference>
<keyword evidence="5" id="KW-0677">Repeat</keyword>
<evidence type="ECO:0000256" key="9">
    <source>
        <dbReference type="ARBA" id="ARBA00023292"/>
    </source>
</evidence>
<evidence type="ECO:0000256" key="2">
    <source>
        <dbReference type="ARBA" id="ARBA00022525"/>
    </source>
</evidence>
<evidence type="ECO:0000256" key="11">
    <source>
        <dbReference type="SAM" id="MobiDB-lite"/>
    </source>
</evidence>
<feature type="disulfide bond" evidence="10">
    <location>
        <begin position="486"/>
        <end position="495"/>
    </location>
</feature>
<keyword evidence="8" id="KW-0325">Glycoprotein</keyword>
<keyword evidence="3" id="KW-0272">Extracellular matrix</keyword>
<keyword evidence="7 10" id="KW-1015">Disulfide bond</keyword>
<dbReference type="FunFam" id="2.10.25.10:FF:000405">
    <property type="entry name" value="Laminin subunit alpha 5"/>
    <property type="match status" value="1"/>
</dbReference>
<reference key="1">
    <citation type="journal article" date="2007" name="Nature">
        <title>The medaka draft genome and insights into vertebrate genome evolution.</title>
        <authorList>
            <person name="Kasahara M."/>
            <person name="Naruse K."/>
            <person name="Sasaki S."/>
            <person name="Nakatani Y."/>
            <person name="Qu W."/>
            <person name="Ahsan B."/>
            <person name="Yamada T."/>
            <person name="Nagayasu Y."/>
            <person name="Doi K."/>
            <person name="Kasai Y."/>
            <person name="Jindo T."/>
            <person name="Kobayashi D."/>
            <person name="Shimada A."/>
            <person name="Toyoda A."/>
            <person name="Kuroki Y."/>
            <person name="Fujiyama A."/>
            <person name="Sasaki T."/>
            <person name="Shimizu A."/>
            <person name="Asakawa S."/>
            <person name="Shimizu N."/>
            <person name="Hashimoto S."/>
            <person name="Yang J."/>
            <person name="Lee Y."/>
            <person name="Matsushima K."/>
            <person name="Sugano S."/>
            <person name="Sakaizumi M."/>
            <person name="Narita T."/>
            <person name="Ohishi K."/>
            <person name="Haga S."/>
            <person name="Ohta F."/>
            <person name="Nomoto H."/>
            <person name="Nogata K."/>
            <person name="Morishita T."/>
            <person name="Endo T."/>
            <person name="Shin-I T."/>
            <person name="Takeda H."/>
            <person name="Morishita S."/>
            <person name="Kohara Y."/>
        </authorList>
    </citation>
    <scope>NUCLEOTIDE SEQUENCE [LARGE SCALE GENOMIC DNA]</scope>
    <source>
        <strain>Hd-rR</strain>
    </source>
</reference>
<reference evidence="14" key="4">
    <citation type="submission" date="2025-09" db="UniProtKB">
        <authorList>
            <consortium name="Ensembl"/>
        </authorList>
    </citation>
    <scope>IDENTIFICATION</scope>
    <source>
        <strain evidence="14">HNI</strain>
    </source>
</reference>
<dbReference type="PANTHER" id="PTHR10574">
    <property type="entry name" value="NETRIN/LAMININ-RELATED"/>
    <property type="match status" value="1"/>
</dbReference>
<dbReference type="CDD" id="cd00055">
    <property type="entry name" value="EGF_Lam"/>
    <property type="match status" value="4"/>
</dbReference>
<dbReference type="FunFam" id="2.10.25.10:FF:000034">
    <property type="entry name" value="Laminin subunit alpha 3"/>
    <property type="match status" value="1"/>
</dbReference>
<keyword evidence="9 10" id="KW-0424">Laminin EGF-like domain</keyword>
<dbReference type="FunFam" id="2.10.25.10:FF:000069">
    <property type="entry name" value="Laminin subunit alpha 1"/>
    <property type="match status" value="1"/>
</dbReference>
<reference evidence="14 15" key="2">
    <citation type="submission" date="2017-04" db="EMBL/GenBank/DDBJ databases">
        <title>CpG methylation of centromeres and impact of large insertions on vertebrate speciation.</title>
        <authorList>
            <person name="Ichikawa K."/>
            <person name="Yoshimura J."/>
            <person name="Morishita S."/>
        </authorList>
    </citation>
    <scope>NUCLEOTIDE SEQUENCE</scope>
    <source>
        <strain evidence="14 15">HNI</strain>
    </source>
</reference>
<dbReference type="Pfam" id="PF00055">
    <property type="entry name" value="Laminin_N"/>
    <property type="match status" value="1"/>
</dbReference>
<evidence type="ECO:0000313" key="15">
    <source>
        <dbReference type="Proteomes" id="UP000265180"/>
    </source>
</evidence>
<dbReference type="SMART" id="SM00180">
    <property type="entry name" value="EGF_Lam"/>
    <property type="match status" value="4"/>
</dbReference>
<evidence type="ECO:0000256" key="5">
    <source>
        <dbReference type="ARBA" id="ARBA00022737"/>
    </source>
</evidence>
<name>A0A3P9LMT4_ORYLA</name>
<dbReference type="Pfam" id="PF24973">
    <property type="entry name" value="EGF_LMN_ATRN"/>
    <property type="match status" value="1"/>
</dbReference>
<dbReference type="Gene3D" id="2.60.120.260">
    <property type="entry name" value="Galactose-binding domain-like"/>
    <property type="match status" value="1"/>
</dbReference>
<organism evidence="14 15">
    <name type="scientific">Oryzias latipes</name>
    <name type="common">Japanese rice fish</name>
    <name type="synonym">Japanese killifish</name>
    <dbReference type="NCBI Taxonomy" id="8090"/>
    <lineage>
        <taxon>Eukaryota</taxon>
        <taxon>Metazoa</taxon>
        <taxon>Chordata</taxon>
        <taxon>Craniata</taxon>
        <taxon>Vertebrata</taxon>
        <taxon>Euteleostomi</taxon>
        <taxon>Actinopterygii</taxon>
        <taxon>Neopterygii</taxon>
        <taxon>Teleostei</taxon>
        <taxon>Neoteleostei</taxon>
        <taxon>Acanthomorphata</taxon>
        <taxon>Ovalentaria</taxon>
        <taxon>Atherinomorphae</taxon>
        <taxon>Beloniformes</taxon>
        <taxon>Adrianichthyidae</taxon>
        <taxon>Oryziinae</taxon>
        <taxon>Oryzias</taxon>
    </lineage>
</organism>
<evidence type="ECO:0000256" key="3">
    <source>
        <dbReference type="ARBA" id="ARBA00022530"/>
    </source>
</evidence>
<proteinExistence type="predicted"/>
<evidence type="ECO:0000259" key="12">
    <source>
        <dbReference type="PROSITE" id="PS50027"/>
    </source>
</evidence>
<dbReference type="GO" id="GO:0005604">
    <property type="term" value="C:basement membrane"/>
    <property type="evidence" value="ECO:0007669"/>
    <property type="project" value="UniProtKB-SubCell"/>
</dbReference>
<dbReference type="PROSITE" id="PS51117">
    <property type="entry name" value="LAMININ_NTER"/>
    <property type="match status" value="1"/>
</dbReference>
<sequence length="541" mass="59887">GEAAVERRGRTGGPPQLSISRRLPANGLNGYSLHPPYFNLAEGTKITATATCGLDDAGRSIQDLYCKLVGGPMSGEPSQTIQGQYCDICSQGLSDRAHPITNAIDGTERWWQSPPLSRSTEYNEVNVTLDLGQLFHVAYVLIKFANSPRPDLWVLERSTDFGQTYQPWQYFASSKRDCIERFGQKTIERINGDDDVICTTEYSRIVPLENGEIVVSLVNGRPGAMNFSYSPVLRDFTKATNIRLRFLRTNTLLGHLMGKALRDPTVTRRYYYSIKDISIGGRCVCNGHADASSDPEGLLQCDCQHHTCGVSCDQCCPGYHQLPWKPATTYSANECEACNCHHHAFECYYDPEIDRKRLSLDIHGHHRGGGVCLNCQHHTTGVNCERCIPTYYRSPDHPINSPQACLPCDCQMEFTDGTCEDLTGRCFCKPNYTGDDCNSCASGFIGFPECYRDLQPLTTPTQMDMCGCSTIGSLPEGCDASGRCLCRPEFQGPRCEQCRSGFHSFPNCQGNETLALYQMTPEEVAPSATSCFILNNCPCGV</sequence>
<feature type="domain" description="Laminin EGF-like" evidence="12">
    <location>
        <begin position="408"/>
        <end position="452"/>
    </location>
</feature>
<dbReference type="SUPFAM" id="SSF57196">
    <property type="entry name" value="EGF/Laminin"/>
    <property type="match status" value="4"/>
</dbReference>
<keyword evidence="4" id="KW-0732">Signal</keyword>
<feature type="domain" description="Laminin N-terminal" evidence="13">
    <location>
        <begin position="29"/>
        <end position="282"/>
    </location>
</feature>
<protein>
    <submittedName>
        <fullName evidence="14">Laminin, alpha 5</fullName>
    </submittedName>
</protein>
<feature type="domain" description="Laminin EGF-like" evidence="12">
    <location>
        <begin position="466"/>
        <end position="510"/>
    </location>
</feature>
<evidence type="ECO:0000256" key="4">
    <source>
        <dbReference type="ARBA" id="ARBA00022729"/>
    </source>
</evidence>
<dbReference type="InterPro" id="IPR000742">
    <property type="entry name" value="EGF"/>
</dbReference>
<dbReference type="Proteomes" id="UP000265180">
    <property type="component" value="Chromosome 7"/>
</dbReference>
<comment type="subcellular location">
    <subcellularLocation>
        <location evidence="1">Secreted</location>
        <location evidence="1">Extracellular space</location>
        <location evidence="1">Extracellular matrix</location>
        <location evidence="1">Basement membrane</location>
    </subcellularLocation>
</comment>
<feature type="disulfide bond" evidence="10">
    <location>
        <begin position="466"/>
        <end position="478"/>
    </location>
</feature>
<evidence type="ECO:0000256" key="8">
    <source>
        <dbReference type="ARBA" id="ARBA00023180"/>
    </source>
</evidence>
<feature type="region of interest" description="Disordered" evidence="11">
    <location>
        <begin position="1"/>
        <end position="21"/>
    </location>
</feature>
<dbReference type="InterPro" id="IPR050440">
    <property type="entry name" value="Laminin/Netrin_ECM"/>
</dbReference>
<evidence type="ECO:0000256" key="6">
    <source>
        <dbReference type="ARBA" id="ARBA00022869"/>
    </source>
</evidence>
<dbReference type="PANTHER" id="PTHR10574:SF406">
    <property type="entry name" value="LAMININ SUBUNIT ALPHA 5"/>
    <property type="match status" value="1"/>
</dbReference>
<dbReference type="PRINTS" id="PR00011">
    <property type="entry name" value="EGFLAMININ"/>
</dbReference>
<dbReference type="InterPro" id="IPR056863">
    <property type="entry name" value="LMN_ATRN_NET-like_EGF"/>
</dbReference>
<feature type="disulfide bond" evidence="10">
    <location>
        <begin position="428"/>
        <end position="437"/>
    </location>
</feature>
<evidence type="ECO:0000259" key="13">
    <source>
        <dbReference type="PROSITE" id="PS51117"/>
    </source>
</evidence>
<dbReference type="InterPro" id="IPR008211">
    <property type="entry name" value="Laminin_N"/>
</dbReference>
<accession>A0A3P9LMT4</accession>
<dbReference type="InterPro" id="IPR002049">
    <property type="entry name" value="LE_dom"/>
</dbReference>
<dbReference type="SMART" id="SM00181">
    <property type="entry name" value="EGF"/>
    <property type="match status" value="3"/>
</dbReference>
<dbReference type="GO" id="GO:0005576">
    <property type="term" value="C:extracellular region"/>
    <property type="evidence" value="ECO:0007669"/>
    <property type="project" value="UniProtKB-ARBA"/>
</dbReference>
<dbReference type="SMART" id="SM00136">
    <property type="entry name" value="LamNT"/>
    <property type="match status" value="1"/>
</dbReference>
<keyword evidence="2" id="KW-0964">Secreted</keyword>
<comment type="caution">
    <text evidence="10">Lacks conserved residue(s) required for the propagation of feature annotation.</text>
</comment>